<proteinExistence type="predicted"/>
<evidence type="ECO:0008006" key="3">
    <source>
        <dbReference type="Google" id="ProtNLM"/>
    </source>
</evidence>
<reference evidence="1 2" key="1">
    <citation type="journal article" date="2020" name="Int. J. Syst. Evol. Microbiol.">
        <title>Reclassification of Streptomyces castelarensis and Streptomyces sporoclivatus as later heterotypic synonyms of Streptomyces antimycoticus.</title>
        <authorList>
            <person name="Komaki H."/>
            <person name="Tamura T."/>
        </authorList>
    </citation>
    <scope>NUCLEOTIDE SEQUENCE [LARGE SCALE GENOMIC DNA]</scope>
    <source>
        <strain evidence="1 2">NBRC 100767</strain>
    </source>
</reference>
<dbReference type="InterPro" id="IPR012340">
    <property type="entry name" value="NA-bd_OB-fold"/>
</dbReference>
<protein>
    <recommendedName>
        <fullName evidence="3">CSD domain-containing protein</fullName>
    </recommendedName>
</protein>
<evidence type="ECO:0000313" key="1">
    <source>
        <dbReference type="EMBL" id="BBJ44128.1"/>
    </source>
</evidence>
<evidence type="ECO:0000313" key="2">
    <source>
        <dbReference type="Proteomes" id="UP000463951"/>
    </source>
</evidence>
<dbReference type="Proteomes" id="UP000463951">
    <property type="component" value="Chromosome"/>
</dbReference>
<dbReference type="SUPFAM" id="SSF50249">
    <property type="entry name" value="Nucleic acid-binding proteins"/>
    <property type="match status" value="1"/>
</dbReference>
<dbReference type="Gene3D" id="2.40.50.140">
    <property type="entry name" value="Nucleic acid-binding proteins"/>
    <property type="match status" value="1"/>
</dbReference>
<name>A0A499UVR7_9ACTN</name>
<dbReference type="EMBL" id="AP019620">
    <property type="protein sequence ID" value="BBJ44128.1"/>
    <property type="molecule type" value="Genomic_DNA"/>
</dbReference>
<sequence length="105" mass="11549">MVTATVREWSDEEGWGVLDSPETPGGCFGHFSDIQVSGFRTLSPGQQVDLEWEAPGFTQDGYDYRAVSIVPPGPPDIRFLVRGLPGPPPRVALDFERTRIHSVPP</sequence>
<dbReference type="AlphaFoldDB" id="A0A499UVR7"/>
<organism evidence="1 2">
    <name type="scientific">Streptomyces antimycoticus</name>
    <dbReference type="NCBI Taxonomy" id="68175"/>
    <lineage>
        <taxon>Bacteria</taxon>
        <taxon>Bacillati</taxon>
        <taxon>Actinomycetota</taxon>
        <taxon>Actinomycetes</taxon>
        <taxon>Kitasatosporales</taxon>
        <taxon>Streptomycetaceae</taxon>
        <taxon>Streptomyces</taxon>
        <taxon>Streptomyces violaceusniger group</taxon>
    </lineage>
</organism>
<accession>A0A499UVR7</accession>
<gene>
    <name evidence="1" type="ORF">SSPO_068460</name>
</gene>